<sequence>MRLLTHEPVEQLRVIFDEYRRMSGQSMQEAIQTEFSGDLRNAMLTIVKSAINRAQYYAEKLESAMKGLRFDDDTIIRIIVSRCEIDLDEIKGEYLKIYHKTLYHSIQTRISGDYRTAMLALIGTP</sequence>
<dbReference type="Proteomes" id="UP000198287">
    <property type="component" value="Unassembled WGS sequence"/>
</dbReference>
<dbReference type="PROSITE" id="PS51897">
    <property type="entry name" value="ANNEXIN_2"/>
    <property type="match status" value="2"/>
</dbReference>
<dbReference type="AlphaFoldDB" id="A0A226EG29"/>
<dbReference type="SUPFAM" id="SSF47874">
    <property type="entry name" value="Annexin"/>
    <property type="match status" value="1"/>
</dbReference>
<dbReference type="FunFam" id="1.10.220.10:FF:000001">
    <property type="entry name" value="Annexin"/>
    <property type="match status" value="1"/>
</dbReference>
<dbReference type="PANTHER" id="PTHR10502">
    <property type="entry name" value="ANNEXIN"/>
    <property type="match status" value="1"/>
</dbReference>
<gene>
    <name evidence="4" type="ORF">Fcan01_09344</name>
</gene>
<dbReference type="GO" id="GO:0005886">
    <property type="term" value="C:plasma membrane"/>
    <property type="evidence" value="ECO:0007669"/>
    <property type="project" value="TreeGrafter"/>
</dbReference>
<dbReference type="GO" id="GO:0005737">
    <property type="term" value="C:cytoplasm"/>
    <property type="evidence" value="ECO:0007669"/>
    <property type="project" value="TreeGrafter"/>
</dbReference>
<reference evidence="4 5" key="1">
    <citation type="submission" date="2015-12" db="EMBL/GenBank/DDBJ databases">
        <title>The genome of Folsomia candida.</title>
        <authorList>
            <person name="Faddeeva A."/>
            <person name="Derks M.F."/>
            <person name="Anvar Y."/>
            <person name="Smit S."/>
            <person name="Van Straalen N."/>
            <person name="Roelofs D."/>
        </authorList>
    </citation>
    <scope>NUCLEOTIDE SEQUENCE [LARGE SCALE GENOMIC DNA]</scope>
    <source>
        <strain evidence="4 5">VU population</strain>
        <tissue evidence="4">Whole body</tissue>
    </source>
</reference>
<protein>
    <submittedName>
        <fullName evidence="4">Annexin B10</fullName>
    </submittedName>
</protein>
<dbReference type="InterPro" id="IPR037104">
    <property type="entry name" value="Annexin_sf"/>
</dbReference>
<dbReference type="EMBL" id="LNIX01000004">
    <property type="protein sequence ID" value="OXA56623.1"/>
    <property type="molecule type" value="Genomic_DNA"/>
</dbReference>
<dbReference type="GO" id="GO:0005634">
    <property type="term" value="C:nucleus"/>
    <property type="evidence" value="ECO:0007669"/>
    <property type="project" value="TreeGrafter"/>
</dbReference>
<keyword evidence="3" id="KW-0041">Annexin</keyword>
<dbReference type="SMART" id="SM00335">
    <property type="entry name" value="ANX"/>
    <property type="match status" value="2"/>
</dbReference>
<dbReference type="InterPro" id="IPR018502">
    <property type="entry name" value="Annexin_repeat"/>
</dbReference>
<proteinExistence type="inferred from homology"/>
<keyword evidence="5" id="KW-1185">Reference proteome</keyword>
<comment type="caution">
    <text evidence="4">The sequence shown here is derived from an EMBL/GenBank/DDBJ whole genome shotgun (WGS) entry which is preliminary data.</text>
</comment>
<dbReference type="Pfam" id="PF00191">
    <property type="entry name" value="Annexin"/>
    <property type="match status" value="2"/>
</dbReference>
<evidence type="ECO:0000313" key="4">
    <source>
        <dbReference type="EMBL" id="OXA56623.1"/>
    </source>
</evidence>
<evidence type="ECO:0000256" key="3">
    <source>
        <dbReference type="ARBA" id="ARBA00023216"/>
    </source>
</evidence>
<dbReference type="GO" id="GO:0005509">
    <property type="term" value="F:calcium ion binding"/>
    <property type="evidence" value="ECO:0007669"/>
    <property type="project" value="InterPro"/>
</dbReference>
<evidence type="ECO:0000313" key="5">
    <source>
        <dbReference type="Proteomes" id="UP000198287"/>
    </source>
</evidence>
<accession>A0A226EG29</accession>
<dbReference type="GO" id="GO:0012506">
    <property type="term" value="C:vesicle membrane"/>
    <property type="evidence" value="ECO:0007669"/>
    <property type="project" value="TreeGrafter"/>
</dbReference>
<organism evidence="4 5">
    <name type="scientific">Folsomia candida</name>
    <name type="common">Springtail</name>
    <dbReference type="NCBI Taxonomy" id="158441"/>
    <lineage>
        <taxon>Eukaryota</taxon>
        <taxon>Metazoa</taxon>
        <taxon>Ecdysozoa</taxon>
        <taxon>Arthropoda</taxon>
        <taxon>Hexapoda</taxon>
        <taxon>Collembola</taxon>
        <taxon>Entomobryomorpha</taxon>
        <taxon>Isotomoidea</taxon>
        <taxon>Isotomidae</taxon>
        <taxon>Proisotominae</taxon>
        <taxon>Folsomia</taxon>
    </lineage>
</organism>
<dbReference type="GO" id="GO:0001786">
    <property type="term" value="F:phosphatidylserine binding"/>
    <property type="evidence" value="ECO:0007669"/>
    <property type="project" value="TreeGrafter"/>
</dbReference>
<dbReference type="STRING" id="158441.A0A226EG29"/>
<dbReference type="OrthoDB" id="37886at2759"/>
<evidence type="ECO:0000256" key="2">
    <source>
        <dbReference type="ARBA" id="ARBA00022737"/>
    </source>
</evidence>
<dbReference type="OMA" id="YLMSEYE"/>
<evidence type="ECO:0000256" key="1">
    <source>
        <dbReference type="ARBA" id="ARBA00007831"/>
    </source>
</evidence>
<dbReference type="Gene3D" id="1.10.220.10">
    <property type="entry name" value="Annexin"/>
    <property type="match status" value="2"/>
</dbReference>
<dbReference type="PANTHER" id="PTHR10502:SF177">
    <property type="entry name" value="ANNEXIN B10"/>
    <property type="match status" value="1"/>
</dbReference>
<keyword evidence="2" id="KW-0677">Repeat</keyword>
<dbReference type="GO" id="GO:0005544">
    <property type="term" value="F:calcium-dependent phospholipid binding"/>
    <property type="evidence" value="ECO:0007669"/>
    <property type="project" value="InterPro"/>
</dbReference>
<comment type="similarity">
    <text evidence="1">Belongs to the annexin family.</text>
</comment>
<name>A0A226EG29_FOLCA</name>